<dbReference type="OrthoDB" id="2588098at2759"/>
<gene>
    <name evidence="1" type="ORF">BCR34DRAFT_53440</name>
</gene>
<evidence type="ECO:0008006" key="3">
    <source>
        <dbReference type="Google" id="ProtNLM"/>
    </source>
</evidence>
<dbReference type="Proteomes" id="UP000193144">
    <property type="component" value="Unassembled WGS sequence"/>
</dbReference>
<comment type="caution">
    <text evidence="1">The sequence shown here is derived from an EMBL/GenBank/DDBJ whole genome shotgun (WGS) entry which is preliminary data.</text>
</comment>
<reference evidence="1 2" key="1">
    <citation type="submission" date="2016-07" db="EMBL/GenBank/DDBJ databases">
        <title>Pervasive Adenine N6-methylation of Active Genes in Fungi.</title>
        <authorList>
            <consortium name="DOE Joint Genome Institute"/>
            <person name="Mondo S.J."/>
            <person name="Dannebaum R.O."/>
            <person name="Kuo R.C."/>
            <person name="Labutti K."/>
            <person name="Haridas S."/>
            <person name="Kuo A."/>
            <person name="Salamov A."/>
            <person name="Ahrendt S.R."/>
            <person name="Lipzen A."/>
            <person name="Sullivan W."/>
            <person name="Andreopoulos W.B."/>
            <person name="Clum A."/>
            <person name="Lindquist E."/>
            <person name="Daum C."/>
            <person name="Ramamoorthy G.K."/>
            <person name="Gryganskyi A."/>
            <person name="Culley D."/>
            <person name="Magnuson J.K."/>
            <person name="James T.Y."/>
            <person name="O'Malley M.A."/>
            <person name="Stajich J.E."/>
            <person name="Spatafora J.W."/>
            <person name="Visel A."/>
            <person name="Grigoriev I.V."/>
        </authorList>
    </citation>
    <scope>NUCLEOTIDE SEQUENCE [LARGE SCALE GENOMIC DNA]</scope>
    <source>
        <strain evidence="1 2">CBS 115471</strain>
    </source>
</reference>
<dbReference type="STRING" id="1231657.A0A1Y1Z3X0"/>
<evidence type="ECO:0000313" key="1">
    <source>
        <dbReference type="EMBL" id="ORY04968.1"/>
    </source>
</evidence>
<dbReference type="AlphaFoldDB" id="A0A1Y1Z3X0"/>
<name>A0A1Y1Z3X0_9PLEO</name>
<sequence>MPPYEIYCLVAPDLGRSMDCSEIPVNHDQWEHYVADSSRLLHHRRAESFTALFLEEPSDWVWSTIARPSPRGFRLPFELASSAQLSPLEALPNEILDMIYIRLSLQKLDAVSLGLCSKFLWNLLARRIHSHFHTLAAPFAQTAVAILGDGVGKILPPAWEAMFPDFVPLAPRRINKFPRPRHGFWPRLAPPPCLTELPEPGIDTSPFIHIEERGWKKAISLHLPLSTPQRIPDYGDLGSVGHISLFHLFPQDQEWILRNHTTKETISSSHLTYHNLRYASLHPYLTFHHVLIPRLCWSSLPRSFDARHDYRSNISRGCWAGHAFDIVTRIVHETQQGVEQWVDVSQDAVQSALNLWRLATEDRFLARRHGRLCRPIACKAADAKEN</sequence>
<dbReference type="EMBL" id="MCFA01000130">
    <property type="protein sequence ID" value="ORY04968.1"/>
    <property type="molecule type" value="Genomic_DNA"/>
</dbReference>
<protein>
    <recommendedName>
        <fullName evidence="3">F-box domain-containing protein</fullName>
    </recommendedName>
</protein>
<evidence type="ECO:0000313" key="2">
    <source>
        <dbReference type="Proteomes" id="UP000193144"/>
    </source>
</evidence>
<proteinExistence type="predicted"/>
<organism evidence="1 2">
    <name type="scientific">Clohesyomyces aquaticus</name>
    <dbReference type="NCBI Taxonomy" id="1231657"/>
    <lineage>
        <taxon>Eukaryota</taxon>
        <taxon>Fungi</taxon>
        <taxon>Dikarya</taxon>
        <taxon>Ascomycota</taxon>
        <taxon>Pezizomycotina</taxon>
        <taxon>Dothideomycetes</taxon>
        <taxon>Pleosporomycetidae</taxon>
        <taxon>Pleosporales</taxon>
        <taxon>Lindgomycetaceae</taxon>
        <taxon>Clohesyomyces</taxon>
    </lineage>
</organism>
<accession>A0A1Y1Z3X0</accession>
<keyword evidence="2" id="KW-1185">Reference proteome</keyword>